<organism evidence="1">
    <name type="scientific">Ananas comosus var. bracteatus</name>
    <name type="common">red pineapple</name>
    <dbReference type="NCBI Taxonomy" id="296719"/>
    <lineage>
        <taxon>Eukaryota</taxon>
        <taxon>Viridiplantae</taxon>
        <taxon>Streptophyta</taxon>
        <taxon>Embryophyta</taxon>
        <taxon>Tracheophyta</taxon>
        <taxon>Spermatophyta</taxon>
        <taxon>Magnoliopsida</taxon>
        <taxon>Liliopsida</taxon>
        <taxon>Poales</taxon>
        <taxon>Bromeliaceae</taxon>
        <taxon>Bromelioideae</taxon>
        <taxon>Ananas</taxon>
    </lineage>
</organism>
<sequence>MSISYHFGALIKASNHFNKRIPHLTRGRRSLKFASTMAQCFLPPQKCLNLHGRRNDGSTRKGTALLPELDIPAVGALLSLDPIGLFLSYSATTFGADHQNQPEYARR</sequence>
<accession>A0A6V7QTW6</accession>
<gene>
    <name evidence="1" type="ORF">CB5_LOCUS29512</name>
</gene>
<evidence type="ECO:0000313" key="1">
    <source>
        <dbReference type="EMBL" id="CAD1846301.1"/>
    </source>
</evidence>
<protein>
    <submittedName>
        <fullName evidence="1">Uncharacterized protein</fullName>
    </submittedName>
</protein>
<proteinExistence type="predicted"/>
<dbReference type="AlphaFoldDB" id="A0A6V7QTW6"/>
<reference evidence="1" key="1">
    <citation type="submission" date="2020-07" db="EMBL/GenBank/DDBJ databases">
        <authorList>
            <person name="Lin J."/>
        </authorList>
    </citation>
    <scope>NUCLEOTIDE SEQUENCE</scope>
</reference>
<name>A0A6V7QTW6_ANACO</name>
<dbReference type="EMBL" id="CAJEUB010000013">
    <property type="protein sequence ID" value="CAD1846301.1"/>
    <property type="molecule type" value="Genomic_DNA"/>
</dbReference>